<feature type="binding site" evidence="13">
    <location>
        <position position="22"/>
    </location>
    <ligand>
        <name>Ca(2+)</name>
        <dbReference type="ChEBI" id="CHEBI:29108"/>
    </ligand>
</feature>
<dbReference type="GO" id="GO:0046872">
    <property type="term" value="F:metal ion binding"/>
    <property type="evidence" value="ECO:0007669"/>
    <property type="project" value="UniProtKB-KW"/>
</dbReference>
<keyword evidence="13" id="KW-0106">Calcium</keyword>
<feature type="binding site" evidence="13">
    <location>
        <position position="33"/>
    </location>
    <ligand>
        <name>Ca(2+)</name>
        <dbReference type="ChEBI" id="CHEBI:29108"/>
    </ligand>
</feature>
<keyword evidence="5 15" id="KW-0812">Transmembrane</keyword>
<feature type="transmembrane region" description="Helical" evidence="15">
    <location>
        <begin position="160"/>
        <end position="181"/>
    </location>
</feature>
<comment type="catalytic activity">
    <reaction evidence="12">
        <text>an N-acylsphinganine + H2O = sphinganine + a fatty acid</text>
        <dbReference type="Rhea" id="RHEA:33551"/>
        <dbReference type="ChEBI" id="CHEBI:15377"/>
        <dbReference type="ChEBI" id="CHEBI:28868"/>
        <dbReference type="ChEBI" id="CHEBI:31488"/>
        <dbReference type="ChEBI" id="CHEBI:57817"/>
    </reaction>
    <physiologicalReaction direction="left-to-right" evidence="12">
        <dbReference type="Rhea" id="RHEA:33552"/>
    </physiologicalReaction>
</comment>
<keyword evidence="15" id="KW-0443">Lipid metabolism</keyword>
<dbReference type="GO" id="GO:0006672">
    <property type="term" value="P:ceramide metabolic process"/>
    <property type="evidence" value="ECO:0007669"/>
    <property type="project" value="InterPro"/>
</dbReference>
<reference evidence="16" key="1">
    <citation type="submission" date="2025-08" db="UniProtKB">
        <authorList>
            <consortium name="Ensembl"/>
        </authorList>
    </citation>
    <scope>IDENTIFICATION</scope>
</reference>
<evidence type="ECO:0000256" key="15">
    <source>
        <dbReference type="RuleBase" id="RU364079"/>
    </source>
</evidence>
<evidence type="ECO:0000256" key="6">
    <source>
        <dbReference type="ARBA" id="ARBA00022801"/>
    </source>
</evidence>
<comment type="function">
    <text evidence="15">Hydrolyzes the sphingolipid ceramide into sphingosine and free fatty acid.</text>
</comment>
<feature type="transmembrane region" description="Helical" evidence="15">
    <location>
        <begin position="117"/>
        <end position="139"/>
    </location>
</feature>
<comment type="subcellular location">
    <subcellularLocation>
        <location evidence="1">Membrane</location>
        <topology evidence="1">Multi-pass membrane protein</topology>
    </subcellularLocation>
</comment>
<keyword evidence="17" id="KW-1185">Reference proteome</keyword>
<dbReference type="PANTHER" id="PTHR46187:SF3">
    <property type="entry name" value="ALKALINE CERAMIDASE 3"/>
    <property type="match status" value="1"/>
</dbReference>
<feature type="transmembrane region" description="Helical" evidence="15">
    <location>
        <begin position="63"/>
        <end position="86"/>
    </location>
</feature>
<dbReference type="UniPathway" id="UPA00222"/>
<evidence type="ECO:0000256" key="13">
    <source>
        <dbReference type="PIRSR" id="PIRSR608901-1"/>
    </source>
</evidence>
<reference evidence="16" key="2">
    <citation type="submission" date="2025-09" db="UniProtKB">
        <authorList>
            <consortium name="Ensembl"/>
        </authorList>
    </citation>
    <scope>IDENTIFICATION</scope>
</reference>
<name>A0A8C6SK24_9GOBI</name>
<keyword evidence="7" id="KW-0746">Sphingolipid metabolism</keyword>
<accession>A0A8C6SK24</accession>
<dbReference type="GO" id="GO:0071602">
    <property type="term" value="P:phytosphingosine biosynthetic process"/>
    <property type="evidence" value="ECO:0007669"/>
    <property type="project" value="TreeGrafter"/>
</dbReference>
<comment type="catalytic activity">
    <reaction evidence="11">
        <text>an N-acylsphing-4-enine + H2O = sphing-4-enine + a fatty acid</text>
        <dbReference type="Rhea" id="RHEA:20856"/>
        <dbReference type="ChEBI" id="CHEBI:15377"/>
        <dbReference type="ChEBI" id="CHEBI:28868"/>
        <dbReference type="ChEBI" id="CHEBI:52639"/>
        <dbReference type="ChEBI" id="CHEBI:57756"/>
        <dbReference type="EC" id="3.5.1.23"/>
    </reaction>
    <physiologicalReaction direction="left-to-right" evidence="11">
        <dbReference type="Rhea" id="RHEA:20857"/>
    </physiologicalReaction>
</comment>
<comment type="caution">
    <text evidence="15">Lacks conserved residue(s) required for the propagation of feature annotation.</text>
</comment>
<sequence>MAPTADRQGYWGRPTSTLDWCEENYVISHHIAEFWNTVSNLIMIIPPICGAIQTYRDGLEFRYICSFIGLTAVGIGSWCFHMTLLYEMQLLDELPMIYSTCVFVYCLYECFKQEKTISFFLIALLLLFSVSVILCRRLITAYYLITMLYSLYCECRVYPWLKPLCYTSLGIFMLGFLLWNIDNIFCDSLRNTAPGVGVVTQFHAWWHIFTGLGSYLHILLSLQIRATYLKFRPKVKFQCGVWPTLHMEPQKSS</sequence>
<dbReference type="GO" id="GO:0046512">
    <property type="term" value="P:sphingosine biosynthetic process"/>
    <property type="evidence" value="ECO:0007669"/>
    <property type="project" value="UniProtKB-ARBA"/>
</dbReference>
<keyword evidence="13" id="KW-0479">Metal-binding</keyword>
<dbReference type="PANTHER" id="PTHR46187">
    <property type="entry name" value="ALKALINE CERAMIDASE 3"/>
    <property type="match status" value="1"/>
</dbReference>
<feature type="binding site" evidence="14">
    <location>
        <position position="203"/>
    </location>
    <ligand>
        <name>Zn(2+)</name>
        <dbReference type="ChEBI" id="CHEBI:29105"/>
        <note>catalytic</note>
    </ligand>
</feature>
<feature type="binding site" evidence="13">
    <location>
        <position position="19"/>
    </location>
    <ligand>
        <name>Ca(2+)</name>
        <dbReference type="ChEBI" id="CHEBI:29108"/>
    </ligand>
</feature>
<feature type="binding site" evidence="13">
    <location>
        <position position="24"/>
    </location>
    <ligand>
        <name>Ca(2+)</name>
        <dbReference type="ChEBI" id="CHEBI:29108"/>
    </ligand>
</feature>
<keyword evidence="6 15" id="KW-0378">Hydrolase</keyword>
<evidence type="ECO:0000256" key="10">
    <source>
        <dbReference type="ARBA" id="ARBA00047401"/>
    </source>
</evidence>
<feature type="binding site" evidence="14">
    <location>
        <position position="81"/>
    </location>
    <ligand>
        <name>Zn(2+)</name>
        <dbReference type="ChEBI" id="CHEBI:29105"/>
        <note>catalytic</note>
    </ligand>
</feature>
<dbReference type="Pfam" id="PF05875">
    <property type="entry name" value="Ceramidase"/>
    <property type="match status" value="1"/>
</dbReference>
<evidence type="ECO:0000256" key="5">
    <source>
        <dbReference type="ARBA" id="ARBA00022692"/>
    </source>
</evidence>
<protein>
    <recommendedName>
        <fullName evidence="15">Alkaline ceramidase</fullName>
        <ecNumber evidence="15">3.5.1.-</ecNumber>
    </recommendedName>
</protein>
<evidence type="ECO:0000256" key="12">
    <source>
        <dbReference type="ARBA" id="ARBA00049511"/>
    </source>
</evidence>
<evidence type="ECO:0000256" key="3">
    <source>
        <dbReference type="ARBA" id="ARBA00004991"/>
    </source>
</evidence>
<comment type="catalytic activity">
    <reaction evidence="10">
        <text>N-(9Z-octadecenoyl)-sphing-4-enine + H2O = sphing-4-enine + (9Z)-octadecenoate</text>
        <dbReference type="Rhea" id="RHEA:41299"/>
        <dbReference type="ChEBI" id="CHEBI:15377"/>
        <dbReference type="ChEBI" id="CHEBI:30823"/>
        <dbReference type="ChEBI" id="CHEBI:57756"/>
        <dbReference type="ChEBI" id="CHEBI:77996"/>
    </reaction>
    <physiologicalReaction direction="left-to-right" evidence="10">
        <dbReference type="Rhea" id="RHEA:41300"/>
    </physiologicalReaction>
</comment>
<comment type="cofactor">
    <cofactor evidence="14">
        <name>Zn(2+)</name>
        <dbReference type="ChEBI" id="CHEBI:29105"/>
    </cofactor>
</comment>
<evidence type="ECO:0000256" key="7">
    <source>
        <dbReference type="ARBA" id="ARBA00022919"/>
    </source>
</evidence>
<comment type="pathway">
    <text evidence="3">Sphingolipid metabolism.</text>
</comment>
<evidence type="ECO:0000256" key="11">
    <source>
        <dbReference type="ARBA" id="ARBA00048323"/>
    </source>
</evidence>
<proteinExistence type="inferred from homology"/>
<feature type="binding site" evidence="13">
    <location>
        <position position="20"/>
    </location>
    <ligand>
        <name>Ca(2+)</name>
        <dbReference type="ChEBI" id="CHEBI:29108"/>
    </ligand>
</feature>
<evidence type="ECO:0000256" key="4">
    <source>
        <dbReference type="ARBA" id="ARBA00009780"/>
    </source>
</evidence>
<evidence type="ECO:0000313" key="16">
    <source>
        <dbReference type="Ensembl" id="ENSNMLP00000006973.1"/>
    </source>
</evidence>
<dbReference type="AlphaFoldDB" id="A0A8C6SK24"/>
<evidence type="ECO:0000256" key="14">
    <source>
        <dbReference type="PIRSR" id="PIRSR608901-2"/>
    </source>
</evidence>
<dbReference type="InterPro" id="IPR008901">
    <property type="entry name" value="ACER"/>
</dbReference>
<evidence type="ECO:0000256" key="8">
    <source>
        <dbReference type="ARBA" id="ARBA00022989"/>
    </source>
</evidence>
<organism evidence="16 17">
    <name type="scientific">Neogobius melanostomus</name>
    <name type="common">round goby</name>
    <dbReference type="NCBI Taxonomy" id="47308"/>
    <lineage>
        <taxon>Eukaryota</taxon>
        <taxon>Metazoa</taxon>
        <taxon>Chordata</taxon>
        <taxon>Craniata</taxon>
        <taxon>Vertebrata</taxon>
        <taxon>Euteleostomi</taxon>
        <taxon>Actinopterygii</taxon>
        <taxon>Neopterygii</taxon>
        <taxon>Teleostei</taxon>
        <taxon>Neoteleostei</taxon>
        <taxon>Acanthomorphata</taxon>
        <taxon>Gobiaria</taxon>
        <taxon>Gobiiformes</taxon>
        <taxon>Gobioidei</taxon>
        <taxon>Gobiidae</taxon>
        <taxon>Benthophilinae</taxon>
        <taxon>Neogobiini</taxon>
        <taxon>Neogobius</taxon>
    </lineage>
</organism>
<evidence type="ECO:0000313" key="17">
    <source>
        <dbReference type="Proteomes" id="UP000694523"/>
    </source>
</evidence>
<dbReference type="Proteomes" id="UP000694523">
    <property type="component" value="Unplaced"/>
</dbReference>
<keyword evidence="14" id="KW-0862">Zinc</keyword>
<comment type="pathway">
    <text evidence="2">Lipid metabolism; sphingolipid metabolism.</text>
</comment>
<feature type="binding site" evidence="14">
    <location>
        <position position="207"/>
    </location>
    <ligand>
        <name>Zn(2+)</name>
        <dbReference type="ChEBI" id="CHEBI:29105"/>
        <note>catalytic</note>
    </ligand>
</feature>
<dbReference type="GO" id="GO:0005789">
    <property type="term" value="C:endoplasmic reticulum membrane"/>
    <property type="evidence" value="ECO:0007669"/>
    <property type="project" value="TreeGrafter"/>
</dbReference>
<feature type="transmembrane region" description="Helical" evidence="15">
    <location>
        <begin position="204"/>
        <end position="224"/>
    </location>
</feature>
<evidence type="ECO:0000256" key="2">
    <source>
        <dbReference type="ARBA" id="ARBA00004760"/>
    </source>
</evidence>
<dbReference type="EC" id="3.5.1.-" evidence="15"/>
<dbReference type="Ensembl" id="ENSNMLT00000007949.1">
    <property type="protein sequence ID" value="ENSNMLP00000006973.1"/>
    <property type="gene ID" value="ENSNMLG00000005027.1"/>
</dbReference>
<keyword evidence="8 15" id="KW-1133">Transmembrane helix</keyword>
<dbReference type="GO" id="GO:0017040">
    <property type="term" value="F:N-acylsphingosine amidohydrolase activity"/>
    <property type="evidence" value="ECO:0007669"/>
    <property type="project" value="UniProtKB-EC"/>
</dbReference>
<evidence type="ECO:0000256" key="1">
    <source>
        <dbReference type="ARBA" id="ARBA00004141"/>
    </source>
</evidence>
<evidence type="ECO:0000256" key="9">
    <source>
        <dbReference type="ARBA" id="ARBA00023136"/>
    </source>
</evidence>
<comment type="similarity">
    <text evidence="4 15">Belongs to the alkaline ceramidase family.</text>
</comment>
<keyword evidence="9 15" id="KW-0472">Membrane</keyword>